<comment type="caution">
    <text evidence="2">The sequence shown here is derived from an EMBL/GenBank/DDBJ whole genome shotgun (WGS) entry which is preliminary data.</text>
</comment>
<dbReference type="EMBL" id="PEJP01000066">
    <property type="protein sequence ID" value="RYO38109.1"/>
    <property type="molecule type" value="Genomic_DNA"/>
</dbReference>
<evidence type="ECO:0000313" key="2">
    <source>
        <dbReference type="EMBL" id="RYO38109.1"/>
    </source>
</evidence>
<sequence>MGNAAWLSENKRTLEAAETDLDRLDRSKEKVAKLAIRRRDAGSECDQLSCFVAKKLCRTFADKFYVTLPRELREMVYDYV</sequence>
<dbReference type="AlphaFoldDB" id="A0A4Q4QB49"/>
<keyword evidence="3" id="KW-1185">Reference proteome</keyword>
<accession>A0A4Q4QB49</accession>
<keyword evidence="1" id="KW-0175">Coiled coil</keyword>
<proteinExistence type="predicted"/>
<evidence type="ECO:0000313" key="3">
    <source>
        <dbReference type="Proteomes" id="UP000293823"/>
    </source>
</evidence>
<gene>
    <name evidence="2" type="ORF">AA0113_g11270</name>
</gene>
<organism evidence="2 3">
    <name type="scientific">Alternaria arborescens</name>
    <dbReference type="NCBI Taxonomy" id="156630"/>
    <lineage>
        <taxon>Eukaryota</taxon>
        <taxon>Fungi</taxon>
        <taxon>Dikarya</taxon>
        <taxon>Ascomycota</taxon>
        <taxon>Pezizomycotina</taxon>
        <taxon>Dothideomycetes</taxon>
        <taxon>Pleosporomycetidae</taxon>
        <taxon>Pleosporales</taxon>
        <taxon>Pleosporineae</taxon>
        <taxon>Pleosporaceae</taxon>
        <taxon>Alternaria</taxon>
        <taxon>Alternaria sect. Alternaria</taxon>
    </lineage>
</organism>
<protein>
    <submittedName>
        <fullName evidence="2">Uncharacterized protein</fullName>
    </submittedName>
</protein>
<feature type="coiled-coil region" evidence="1">
    <location>
        <begin position="7"/>
        <end position="34"/>
    </location>
</feature>
<dbReference type="OrthoDB" id="3763466at2759"/>
<evidence type="ECO:0000256" key="1">
    <source>
        <dbReference type="SAM" id="Coils"/>
    </source>
</evidence>
<dbReference type="Proteomes" id="UP000293823">
    <property type="component" value="Unassembled WGS sequence"/>
</dbReference>
<name>A0A4Q4QB49_9PLEO</name>
<reference evidence="3" key="1">
    <citation type="journal article" date="2019" name="bioRxiv">
        <title>Genomics, evolutionary history and diagnostics of the Alternaria alternata species group including apple and Asian pear pathotypes.</title>
        <authorList>
            <person name="Armitage A.D."/>
            <person name="Cockerton H.M."/>
            <person name="Sreenivasaprasad S."/>
            <person name="Woodhall J.W."/>
            <person name="Lane C.R."/>
            <person name="Harrison R.J."/>
            <person name="Clarkson J.P."/>
        </authorList>
    </citation>
    <scope>NUCLEOTIDE SEQUENCE [LARGE SCALE GENOMIC DNA]</scope>
    <source>
        <strain evidence="3">RGR 97.0016</strain>
    </source>
</reference>